<sequence>MRGDRMSENMKLRCAVCGAQTKPLYHVDGPTISGIAYDKRCREIGDLRYCPKCGTVKVVER</sequence>
<evidence type="ECO:0000313" key="2">
    <source>
        <dbReference type="Proteomes" id="UP001320544"/>
    </source>
</evidence>
<evidence type="ECO:0000313" key="1">
    <source>
        <dbReference type="EMBL" id="BDE94929.1"/>
    </source>
</evidence>
<name>A0ABM7WFF1_9ACTN</name>
<protein>
    <submittedName>
        <fullName evidence="1">Uncharacterized protein</fullName>
    </submittedName>
</protein>
<dbReference type="EMBL" id="AP025564">
    <property type="protein sequence ID" value="BDE94929.1"/>
    <property type="molecule type" value="Genomic_DNA"/>
</dbReference>
<proteinExistence type="predicted"/>
<dbReference type="Proteomes" id="UP001320544">
    <property type="component" value="Chromosome"/>
</dbReference>
<organism evidence="1 2">
    <name type="scientific">Raoultibacter timonensis</name>
    <dbReference type="NCBI Taxonomy" id="1907662"/>
    <lineage>
        <taxon>Bacteria</taxon>
        <taxon>Bacillati</taxon>
        <taxon>Actinomycetota</taxon>
        <taxon>Coriobacteriia</taxon>
        <taxon>Eggerthellales</taxon>
        <taxon>Eggerthellaceae</taxon>
        <taxon>Raoultibacter</taxon>
    </lineage>
</organism>
<accession>A0ABM7WFF1</accession>
<reference evidence="1 2" key="1">
    <citation type="submission" date="2022-01" db="EMBL/GenBank/DDBJ databases">
        <title>Novel bile acid biosynthetic pathways are enriched in the microbiome of centenarians.</title>
        <authorList>
            <person name="Sato Y."/>
            <person name="Atarashi K."/>
            <person name="Plichta R.D."/>
            <person name="Arai Y."/>
            <person name="Sasajima S."/>
            <person name="Kearney M.S."/>
            <person name="Suda W."/>
            <person name="Takeshita K."/>
            <person name="Sasaki T."/>
            <person name="Okamoto S."/>
            <person name="Skelly N.A."/>
            <person name="Okamura Y."/>
            <person name="Vlamakis H."/>
            <person name="Li Y."/>
            <person name="Tanoue T."/>
            <person name="Takei H."/>
            <person name="Nittono H."/>
            <person name="Narushima S."/>
            <person name="Irie J."/>
            <person name="Itoh H."/>
            <person name="Moriya K."/>
            <person name="Sugiura Y."/>
            <person name="Suematsu M."/>
            <person name="Moritoki N."/>
            <person name="Shibata S."/>
            <person name="Littman R.D."/>
            <person name="Fischbach A.M."/>
            <person name="Uwamino Y."/>
            <person name="Inoue T."/>
            <person name="Honda A."/>
            <person name="Hattori M."/>
            <person name="Murai T."/>
            <person name="Xavier J.R."/>
            <person name="Hirose N."/>
            <person name="Honda K."/>
        </authorList>
    </citation>
    <scope>NUCLEOTIDE SEQUENCE [LARGE SCALE GENOMIC DNA]</scope>
    <source>
        <strain evidence="1 2">CE91-St30</strain>
    </source>
</reference>
<gene>
    <name evidence="1" type="ORF">CE91St30_02620</name>
</gene>
<keyword evidence="2" id="KW-1185">Reference proteome</keyword>